<comment type="caution">
    <text evidence="4">The sequence shown here is derived from an EMBL/GenBank/DDBJ whole genome shotgun (WGS) entry which is preliminary data.</text>
</comment>
<dbReference type="Proteomes" id="UP000240419">
    <property type="component" value="Unassembled WGS sequence"/>
</dbReference>
<reference evidence="4 5" key="1">
    <citation type="submission" date="2018-03" db="EMBL/GenBank/DDBJ databases">
        <title>Brevisbacillus phylogenomics.</title>
        <authorList>
            <person name="Dunlap C."/>
        </authorList>
    </citation>
    <scope>NUCLEOTIDE SEQUENCE [LARGE SCALE GENOMIC DNA]</scope>
    <source>
        <strain evidence="4 5">NRRL NRS-1210</strain>
    </source>
</reference>
<accession>A0A2P7V4R7</accession>
<sequence>MIRQAQSNDKETIVTMIGEGMLWRTEEIGDIVEKATVYIWEEADQIIGCGTYDLNSSGEDGTAEIYVYTRPDHRKRGIGSRLFDKLWLELQQHEEKPTAVMATYRVDHGQGADFFAKRGFSSIWGHHLMKYTGEIGPAPTLDVRKFTESDMDMYIQSQSDAYYEVRKGIDLQPYRLADYPEKTMNAWKKWLRNDMREDIYIFEHEGVFVGSLIITGHGEVYDVFVDPVHQGKGYGKELVRFFVNRTLEKGLKPYLVTGTHNEPAIALYERTGFQTFQTTTTAKRDFGVIHS</sequence>
<evidence type="ECO:0000313" key="5">
    <source>
        <dbReference type="Proteomes" id="UP000240419"/>
    </source>
</evidence>
<dbReference type="PANTHER" id="PTHR43877">
    <property type="entry name" value="AMINOALKYLPHOSPHONATE N-ACETYLTRANSFERASE-RELATED-RELATED"/>
    <property type="match status" value="1"/>
</dbReference>
<evidence type="ECO:0000259" key="3">
    <source>
        <dbReference type="PROSITE" id="PS51186"/>
    </source>
</evidence>
<keyword evidence="1 4" id="KW-0808">Transferase</keyword>
<dbReference type="EMBL" id="PXZM01000025">
    <property type="protein sequence ID" value="PSJ94211.1"/>
    <property type="molecule type" value="Genomic_DNA"/>
</dbReference>
<dbReference type="Gene3D" id="3.40.630.30">
    <property type="match status" value="2"/>
</dbReference>
<dbReference type="PROSITE" id="PS51186">
    <property type="entry name" value="GNAT"/>
    <property type="match status" value="2"/>
</dbReference>
<evidence type="ECO:0000313" key="4">
    <source>
        <dbReference type="EMBL" id="PSJ94211.1"/>
    </source>
</evidence>
<dbReference type="OrthoDB" id="9789605at2"/>
<protein>
    <submittedName>
        <fullName evidence="4">GNAT family N-acetyltransferase</fullName>
    </submittedName>
</protein>
<evidence type="ECO:0000256" key="2">
    <source>
        <dbReference type="ARBA" id="ARBA00023315"/>
    </source>
</evidence>
<dbReference type="CDD" id="cd04301">
    <property type="entry name" value="NAT_SF"/>
    <property type="match status" value="2"/>
</dbReference>
<keyword evidence="2" id="KW-0012">Acyltransferase</keyword>
<gene>
    <name evidence="4" type="ORF">C7R93_16675</name>
</gene>
<dbReference type="AlphaFoldDB" id="A0A2P7V4R7"/>
<dbReference type="Pfam" id="PF13508">
    <property type="entry name" value="Acetyltransf_7"/>
    <property type="match status" value="1"/>
</dbReference>
<dbReference type="GO" id="GO:0016747">
    <property type="term" value="F:acyltransferase activity, transferring groups other than amino-acyl groups"/>
    <property type="evidence" value="ECO:0007669"/>
    <property type="project" value="InterPro"/>
</dbReference>
<dbReference type="RefSeq" id="WP_106839874.1">
    <property type="nucleotide sequence ID" value="NZ_JBCNIW010000033.1"/>
</dbReference>
<organism evidence="4 5">
    <name type="scientific">Brevibacillus fortis</name>
    <dbReference type="NCBI Taxonomy" id="2126352"/>
    <lineage>
        <taxon>Bacteria</taxon>
        <taxon>Bacillati</taxon>
        <taxon>Bacillota</taxon>
        <taxon>Bacilli</taxon>
        <taxon>Bacillales</taxon>
        <taxon>Paenibacillaceae</taxon>
        <taxon>Brevibacillus</taxon>
    </lineage>
</organism>
<dbReference type="InterPro" id="IPR000182">
    <property type="entry name" value="GNAT_dom"/>
</dbReference>
<proteinExistence type="predicted"/>
<dbReference type="PANTHER" id="PTHR43877:SF2">
    <property type="entry name" value="AMINOALKYLPHOSPHONATE N-ACETYLTRANSFERASE-RELATED"/>
    <property type="match status" value="1"/>
</dbReference>
<feature type="domain" description="N-acetyltransferase" evidence="3">
    <location>
        <begin position="1"/>
        <end position="142"/>
    </location>
</feature>
<dbReference type="SUPFAM" id="SSF55729">
    <property type="entry name" value="Acyl-CoA N-acyltransferases (Nat)"/>
    <property type="match status" value="2"/>
</dbReference>
<dbReference type="InterPro" id="IPR016181">
    <property type="entry name" value="Acyl_CoA_acyltransferase"/>
</dbReference>
<name>A0A2P7V4R7_9BACL</name>
<feature type="domain" description="N-acetyltransferase" evidence="3">
    <location>
        <begin position="141"/>
        <end position="291"/>
    </location>
</feature>
<evidence type="ECO:0000256" key="1">
    <source>
        <dbReference type="ARBA" id="ARBA00022679"/>
    </source>
</evidence>
<dbReference type="Pfam" id="PF00583">
    <property type="entry name" value="Acetyltransf_1"/>
    <property type="match status" value="1"/>
</dbReference>
<keyword evidence="5" id="KW-1185">Reference proteome</keyword>
<dbReference type="InterPro" id="IPR050832">
    <property type="entry name" value="Bact_Acetyltransf"/>
</dbReference>